<proteinExistence type="predicted"/>
<dbReference type="EMBL" id="JARJCN010000110">
    <property type="protein sequence ID" value="KAJ7074818.1"/>
    <property type="molecule type" value="Genomic_DNA"/>
</dbReference>
<accession>A0AAD6TNI7</accession>
<keyword evidence="3" id="KW-1185">Reference proteome</keyword>
<protein>
    <submittedName>
        <fullName evidence="2">Uncharacterized protein</fullName>
    </submittedName>
</protein>
<evidence type="ECO:0000256" key="1">
    <source>
        <dbReference type="SAM" id="MobiDB-lite"/>
    </source>
</evidence>
<evidence type="ECO:0000313" key="2">
    <source>
        <dbReference type="EMBL" id="KAJ7074818.1"/>
    </source>
</evidence>
<evidence type="ECO:0000313" key="3">
    <source>
        <dbReference type="Proteomes" id="UP001222325"/>
    </source>
</evidence>
<feature type="region of interest" description="Disordered" evidence="1">
    <location>
        <begin position="278"/>
        <end position="330"/>
    </location>
</feature>
<sequence>MDEVLAHGIARIPSVSPHPLEMLPSRQVEIEHAYELGICGIGNANGVVGEIRRWLSLNFVDPLTSAPLLAGSRYPSNDSDMLVIWMRDWTSTAMVLNAHRAFMEHLQPEVPRILPPRLLYSINKMGVSRNPSVTDVFQKGANSVAATITALTSQFTEFRHEQLAHNNATGHQLAALQSNQSATTEHLKQLTTAFSNQTHALFALGQDQETRSLLSSTQLRLSSERAALRYCSSPEEKGELLAEIARLKQEEKDLLSTISGSGGRMASLLGGSAASVVGRPQITPADPTMPPGLQRSPSARLRERASRPPTPSLEAVHKRPRTDPDETEIEHQLTMPQEPIVGFSMVF</sequence>
<comment type="caution">
    <text evidence="2">The sequence shown here is derived from an EMBL/GenBank/DDBJ whole genome shotgun (WGS) entry which is preliminary data.</text>
</comment>
<name>A0AAD6TNI7_9AGAR</name>
<feature type="compositionally biased region" description="Basic and acidic residues" evidence="1">
    <location>
        <begin position="315"/>
        <end position="324"/>
    </location>
</feature>
<gene>
    <name evidence="2" type="ORF">B0H15DRAFT_806619</name>
</gene>
<organism evidence="2 3">
    <name type="scientific">Mycena belliarum</name>
    <dbReference type="NCBI Taxonomy" id="1033014"/>
    <lineage>
        <taxon>Eukaryota</taxon>
        <taxon>Fungi</taxon>
        <taxon>Dikarya</taxon>
        <taxon>Basidiomycota</taxon>
        <taxon>Agaricomycotina</taxon>
        <taxon>Agaricomycetes</taxon>
        <taxon>Agaricomycetidae</taxon>
        <taxon>Agaricales</taxon>
        <taxon>Marasmiineae</taxon>
        <taxon>Mycenaceae</taxon>
        <taxon>Mycena</taxon>
    </lineage>
</organism>
<dbReference type="AlphaFoldDB" id="A0AAD6TNI7"/>
<dbReference type="Proteomes" id="UP001222325">
    <property type="component" value="Unassembled WGS sequence"/>
</dbReference>
<reference evidence="2" key="1">
    <citation type="submission" date="2023-03" db="EMBL/GenBank/DDBJ databases">
        <title>Massive genome expansion in bonnet fungi (Mycena s.s.) driven by repeated elements and novel gene families across ecological guilds.</title>
        <authorList>
            <consortium name="Lawrence Berkeley National Laboratory"/>
            <person name="Harder C.B."/>
            <person name="Miyauchi S."/>
            <person name="Viragh M."/>
            <person name="Kuo A."/>
            <person name="Thoen E."/>
            <person name="Andreopoulos B."/>
            <person name="Lu D."/>
            <person name="Skrede I."/>
            <person name="Drula E."/>
            <person name="Henrissat B."/>
            <person name="Morin E."/>
            <person name="Kohler A."/>
            <person name="Barry K."/>
            <person name="LaButti K."/>
            <person name="Morin E."/>
            <person name="Salamov A."/>
            <person name="Lipzen A."/>
            <person name="Mereny Z."/>
            <person name="Hegedus B."/>
            <person name="Baldrian P."/>
            <person name="Stursova M."/>
            <person name="Weitz H."/>
            <person name="Taylor A."/>
            <person name="Grigoriev I.V."/>
            <person name="Nagy L.G."/>
            <person name="Martin F."/>
            <person name="Kauserud H."/>
        </authorList>
    </citation>
    <scope>NUCLEOTIDE SEQUENCE</scope>
    <source>
        <strain evidence="2">CBHHK173m</strain>
    </source>
</reference>